<evidence type="ECO:0000259" key="2">
    <source>
        <dbReference type="Pfam" id="PF14606"/>
    </source>
</evidence>
<dbReference type="Pfam" id="PF14606">
    <property type="entry name" value="Lipase_GDSL_3"/>
    <property type="match status" value="1"/>
</dbReference>
<evidence type="ECO:0000256" key="1">
    <source>
        <dbReference type="SAM" id="SignalP"/>
    </source>
</evidence>
<dbReference type="InterPro" id="IPR013830">
    <property type="entry name" value="SGNH_hydro"/>
</dbReference>
<dbReference type="STRING" id="338188.ERS852397_00975"/>
<dbReference type="Proteomes" id="UP000095517">
    <property type="component" value="Unassembled WGS sequence"/>
</dbReference>
<feature type="domain" description="SGNH hydrolase-type esterase" evidence="2">
    <location>
        <begin position="176"/>
        <end position="351"/>
    </location>
</feature>
<dbReference type="InterPro" id="IPR032740">
    <property type="entry name" value="GxDLY"/>
</dbReference>
<accession>A0A174AFJ5</accession>
<sequence length="361" mass="40715">MKRYILILFAFYAGLWLQAANEENIVYTNASNLQLIGKATVEGDFFHRIDTAHYQNLPSTVKQLYTYSAGLAIAFKTNSSVIKVKWRVPNKKQNANMTPIMQKGLDLYIRKDGIWQYAGVGIPQGIDSSSILAENMDESEKECLIYLPLYDEITHLEIGVSKKSYLKKMDNPFKGKIIVYGSSITQGASASRPGLAYPSQLSRSSGYQFINMGVSGNGKMELPVAKMLSQINDVDAFILDCIPNPSVDEICDRTINFIKTIRDKHTDAPIIVIQSVTREKGNFNMKICKMVKEQNRAIEDQIHILHKLGFKNLYLIKENHFLGTDHEGTVDGVHPSDLGFERMLEKIKPALAEILDIKFRK</sequence>
<dbReference type="AlphaFoldDB" id="A0A174AFJ5"/>
<evidence type="ECO:0000313" key="4">
    <source>
        <dbReference type="EMBL" id="CUN87164.1"/>
    </source>
</evidence>
<feature type="signal peptide" evidence="1">
    <location>
        <begin position="1"/>
        <end position="19"/>
    </location>
</feature>
<dbReference type="SUPFAM" id="SSF52266">
    <property type="entry name" value="SGNH hydrolase"/>
    <property type="match status" value="1"/>
</dbReference>
<evidence type="ECO:0000313" key="5">
    <source>
        <dbReference type="Proteomes" id="UP000095517"/>
    </source>
</evidence>
<dbReference type="Pfam" id="PF14607">
    <property type="entry name" value="GxDLY"/>
    <property type="match status" value="1"/>
</dbReference>
<dbReference type="RefSeq" id="WP_022274919.1">
    <property type="nucleotide sequence ID" value="NZ_CABIXA010000004.1"/>
</dbReference>
<gene>
    <name evidence="4" type="ORF">ERS852397_00975</name>
</gene>
<evidence type="ECO:0000259" key="3">
    <source>
        <dbReference type="Pfam" id="PF14607"/>
    </source>
</evidence>
<dbReference type="Gene3D" id="2.60.120.260">
    <property type="entry name" value="Galactose-binding domain-like"/>
    <property type="match status" value="1"/>
</dbReference>
<feature type="domain" description="SGNH hydrolase-type esterase N-terminal" evidence="3">
    <location>
        <begin position="26"/>
        <end position="164"/>
    </location>
</feature>
<protein>
    <submittedName>
        <fullName evidence="4">Acetylhydrolase</fullName>
    </submittedName>
</protein>
<dbReference type="EMBL" id="CYZH01000004">
    <property type="protein sequence ID" value="CUN87164.1"/>
    <property type="molecule type" value="Genomic_DNA"/>
</dbReference>
<organism evidence="4 5">
    <name type="scientific">Bacteroides finegoldii</name>
    <dbReference type="NCBI Taxonomy" id="338188"/>
    <lineage>
        <taxon>Bacteria</taxon>
        <taxon>Pseudomonadati</taxon>
        <taxon>Bacteroidota</taxon>
        <taxon>Bacteroidia</taxon>
        <taxon>Bacteroidales</taxon>
        <taxon>Bacteroidaceae</taxon>
        <taxon>Bacteroides</taxon>
    </lineage>
</organism>
<dbReference type="Gene3D" id="3.40.50.1110">
    <property type="entry name" value="SGNH hydrolase"/>
    <property type="match status" value="1"/>
</dbReference>
<keyword evidence="4" id="KW-0378">Hydrolase</keyword>
<name>A0A174AFJ5_9BACE</name>
<keyword evidence="1" id="KW-0732">Signal</keyword>
<dbReference type="InterPro" id="IPR036514">
    <property type="entry name" value="SGNH_hydro_sf"/>
</dbReference>
<dbReference type="GO" id="GO:0016788">
    <property type="term" value="F:hydrolase activity, acting on ester bonds"/>
    <property type="evidence" value="ECO:0007669"/>
    <property type="project" value="UniProtKB-ARBA"/>
</dbReference>
<feature type="chain" id="PRO_5008017646" evidence="1">
    <location>
        <begin position="20"/>
        <end position="361"/>
    </location>
</feature>
<reference evidence="4 5" key="1">
    <citation type="submission" date="2015-09" db="EMBL/GenBank/DDBJ databases">
        <authorList>
            <consortium name="Pathogen Informatics"/>
        </authorList>
    </citation>
    <scope>NUCLEOTIDE SEQUENCE [LARGE SCALE GENOMIC DNA]</scope>
    <source>
        <strain evidence="4 5">2789STDY5608840</strain>
    </source>
</reference>
<proteinExistence type="predicted"/>